<dbReference type="PANTHER" id="PTHR11873">
    <property type="entry name" value="RETINOL-BINDING PROTEIN 4"/>
    <property type="match status" value="1"/>
</dbReference>
<comment type="caution">
    <text evidence="1">The sequence shown here is derived from an EMBL/GenBank/DDBJ whole genome shotgun (WGS) entry which is preliminary data.</text>
</comment>
<evidence type="ECO:0000313" key="1">
    <source>
        <dbReference type="EMBL" id="KAK2167929.1"/>
    </source>
</evidence>
<dbReference type="GO" id="GO:0034632">
    <property type="term" value="F:retinol transmembrane transporter activity"/>
    <property type="evidence" value="ECO:0007669"/>
    <property type="project" value="InterPro"/>
</dbReference>
<dbReference type="PROSITE" id="PS00213">
    <property type="entry name" value="LIPOCALIN"/>
    <property type="match status" value="1"/>
</dbReference>
<dbReference type="InterPro" id="IPR012674">
    <property type="entry name" value="Calycin"/>
</dbReference>
<protein>
    <submittedName>
        <fullName evidence="1">Uncharacterized protein</fullName>
    </submittedName>
</protein>
<dbReference type="Proteomes" id="UP001208570">
    <property type="component" value="Unassembled WGS sequence"/>
</dbReference>
<dbReference type="PANTHER" id="PTHR11873:SF0">
    <property type="entry name" value="LIPOCALIN-RELATED PROTEIN"/>
    <property type="match status" value="1"/>
</dbReference>
<evidence type="ECO:0000313" key="2">
    <source>
        <dbReference type="Proteomes" id="UP001208570"/>
    </source>
</evidence>
<proteinExistence type="predicted"/>
<reference evidence="1" key="1">
    <citation type="journal article" date="2023" name="Mol. Biol. Evol.">
        <title>Third-Generation Sequencing Reveals the Adaptive Role of the Epigenome in Three Deep-Sea Polychaetes.</title>
        <authorList>
            <person name="Perez M."/>
            <person name="Aroh O."/>
            <person name="Sun Y."/>
            <person name="Lan Y."/>
            <person name="Juniper S.K."/>
            <person name="Young C.R."/>
            <person name="Angers B."/>
            <person name="Qian P.Y."/>
        </authorList>
    </citation>
    <scope>NUCLEOTIDE SEQUENCE</scope>
    <source>
        <strain evidence="1">P08H-3</strain>
    </source>
</reference>
<dbReference type="InterPro" id="IPR022272">
    <property type="entry name" value="Lipocalin_CS"/>
</dbReference>
<organism evidence="1 2">
    <name type="scientific">Paralvinella palmiformis</name>
    <dbReference type="NCBI Taxonomy" id="53620"/>
    <lineage>
        <taxon>Eukaryota</taxon>
        <taxon>Metazoa</taxon>
        <taxon>Spiralia</taxon>
        <taxon>Lophotrochozoa</taxon>
        <taxon>Annelida</taxon>
        <taxon>Polychaeta</taxon>
        <taxon>Sedentaria</taxon>
        <taxon>Canalipalpata</taxon>
        <taxon>Terebellida</taxon>
        <taxon>Terebelliformia</taxon>
        <taxon>Alvinellidae</taxon>
        <taxon>Paralvinella</taxon>
    </lineage>
</organism>
<dbReference type="AlphaFoldDB" id="A0AAD9KA59"/>
<dbReference type="SUPFAM" id="SSF50814">
    <property type="entry name" value="Lipocalins"/>
    <property type="match status" value="6"/>
</dbReference>
<dbReference type="GO" id="GO:0005501">
    <property type="term" value="F:retinoid binding"/>
    <property type="evidence" value="ECO:0007669"/>
    <property type="project" value="InterPro"/>
</dbReference>
<accession>A0AAD9KA59</accession>
<dbReference type="EMBL" id="JAODUP010000022">
    <property type="protein sequence ID" value="KAK2167929.1"/>
    <property type="molecule type" value="Genomic_DNA"/>
</dbReference>
<gene>
    <name evidence="1" type="ORF">LSH36_22g07019</name>
</gene>
<name>A0AAD9KA59_9ANNE</name>
<sequence>MPVIFSGSVSVLYTDYEYALVLECFDESPDGSCVQGQSTLLLYGRSTTSFLPNDTKTKIGVILMKSSLNISLLEHVSHEKSCLLEEEPATKCLVRSIPYEQNFDMKKYLGTWYSLYRLRGSHTFKHFIASYYYGLDGKVKAIYSGVRDDNCTTLIDNNIQIDDDGSAIWQVSSNDAVSTVKVLYTDYTDFSVTFTCTKIQTDGSCDKNHTFVDVMGREKFEQSSDVMDKLTKLVKWTCFEPGDLVQNYFDVGTIAVSNPRPQLVTGAIHFAWFEGVWYSYSKLYGSGDTDAITLLTRHNIQGGFSLLFFPKRNGQCLRHFAITVLPCDDKKSWIYCTPEGGQFVIYMEGSLALTIQCLKVSPDKRHCEAGYSVNIWSRNVINVNMNNVHKLIQMMSSEHLTAEMFVKTVHITDCDTNCIQCSIRELPAQLNLDMRFFTGAWVISAVNKPMKIWQDQPLIHITQTEMGQYQVYFLGPFSKEQPCSTANTTTHKMKPMTTESDQFIITRVGSNIKQYWRILWTDYENALMFTCEIDETQSCIAGSDTASIFSRSHQLTETDLKTIIGKVKDHNCFSLDEFHWTPKLLPCPLSTVITSKSCNLDALPSQEDLTPDQLTGTWYINYRHRNTPDRVSSLLKYKLLPNGHMRLLATGYLNGQCLPTTTVDYHNTSQHYRWIIKSAPLSDGYIRILYLDQETAVIYKCVLDRDTGVCKQGSAFIDILGHGSDRLLGHNLNLLAGILEKACFDPGDFVYVPHYGDCDVTDPDPIYCDLDHLPSQSNFMAQKFTGSWNAIYRTPGAGFGESSKFKFKANGDGTYTSLITSIRAKILWTDYAYALVYTCKELADDDNCLPGATVLTAYSRTDNIPDSILNHIMSVVKDYCTTEKRILEKLLIEEKSVVKISYTDYTHYAMIYSCTKLSASGYCTDGYQSVIFYSRTLNDIPLSDIIRLRIAAWSVCTEPGDYYNVMHQEPCQLVPPRPLRCGIDEMPHGKHFSLDKFTGTWYAVSRLIGTLVLESFVLRIEHDNSQQVEDDLNWLAKPIKLLKINDDDDDDD</sequence>
<dbReference type="Gene3D" id="2.40.128.20">
    <property type="match status" value="6"/>
</dbReference>
<keyword evidence="2" id="KW-1185">Reference proteome</keyword>
<dbReference type="InterPro" id="IPR002449">
    <property type="entry name" value="Retinol-bd/Purpurin"/>
</dbReference>